<dbReference type="Pfam" id="PF01529">
    <property type="entry name" value="DHHC"/>
    <property type="match status" value="1"/>
</dbReference>
<feature type="transmembrane region" description="Helical" evidence="8">
    <location>
        <begin position="292"/>
        <end position="310"/>
    </location>
</feature>
<evidence type="ECO:0000256" key="7">
    <source>
        <dbReference type="PROSITE-ProRule" id="PRU00023"/>
    </source>
</evidence>
<dbReference type="Pfam" id="PF13857">
    <property type="entry name" value="Ank_5"/>
    <property type="match status" value="1"/>
</dbReference>
<feature type="repeat" description="ANK" evidence="7">
    <location>
        <begin position="58"/>
        <end position="90"/>
    </location>
</feature>
<keyword evidence="4 8" id="KW-1133">Transmembrane helix</keyword>
<keyword evidence="8" id="KW-0808">Transferase</keyword>
<feature type="transmembrane region" description="Helical" evidence="8">
    <location>
        <begin position="353"/>
        <end position="376"/>
    </location>
</feature>
<organism evidence="10 11">
    <name type="scientific">Petromyzon marinus</name>
    <name type="common">Sea lamprey</name>
    <dbReference type="NCBI Taxonomy" id="7757"/>
    <lineage>
        <taxon>Eukaryota</taxon>
        <taxon>Metazoa</taxon>
        <taxon>Chordata</taxon>
        <taxon>Craniata</taxon>
        <taxon>Vertebrata</taxon>
        <taxon>Cyclostomata</taxon>
        <taxon>Hyperoartia</taxon>
        <taxon>Petromyzontiformes</taxon>
        <taxon>Petromyzontidae</taxon>
        <taxon>Petromyzon</taxon>
    </lineage>
</organism>
<dbReference type="AlphaFoldDB" id="A0AAJ7SUI1"/>
<proteinExistence type="inferred from homology"/>
<keyword evidence="8" id="KW-0012">Acyltransferase</keyword>
<dbReference type="PROSITE" id="PS50216">
    <property type="entry name" value="DHHC"/>
    <property type="match status" value="1"/>
</dbReference>
<dbReference type="SUPFAM" id="SSF48403">
    <property type="entry name" value="Ankyrin repeat"/>
    <property type="match status" value="1"/>
</dbReference>
<keyword evidence="3" id="KW-0677">Repeat</keyword>
<name>A0AAJ7SUI1_PETMA</name>
<keyword evidence="5 7" id="KW-0040">ANK repeat</keyword>
<evidence type="ECO:0000313" key="11">
    <source>
        <dbReference type="RefSeq" id="XP_032805841.1"/>
    </source>
</evidence>
<evidence type="ECO:0000259" key="9">
    <source>
        <dbReference type="Pfam" id="PF01529"/>
    </source>
</evidence>
<comment type="catalytic activity">
    <reaction evidence="8">
        <text>L-cysteinyl-[protein] + hexadecanoyl-CoA = S-hexadecanoyl-L-cysteinyl-[protein] + CoA</text>
        <dbReference type="Rhea" id="RHEA:36683"/>
        <dbReference type="Rhea" id="RHEA-COMP:10131"/>
        <dbReference type="Rhea" id="RHEA-COMP:11032"/>
        <dbReference type="ChEBI" id="CHEBI:29950"/>
        <dbReference type="ChEBI" id="CHEBI:57287"/>
        <dbReference type="ChEBI" id="CHEBI:57379"/>
        <dbReference type="ChEBI" id="CHEBI:74151"/>
        <dbReference type="EC" id="2.3.1.225"/>
    </reaction>
</comment>
<dbReference type="PANTHER" id="PTHR24161">
    <property type="entry name" value="ANK_REP_REGION DOMAIN-CONTAINING PROTEIN-RELATED"/>
    <property type="match status" value="1"/>
</dbReference>
<dbReference type="GO" id="GO:0019706">
    <property type="term" value="F:protein-cysteine S-palmitoyltransferase activity"/>
    <property type="evidence" value="ECO:0007669"/>
    <property type="project" value="UniProtKB-EC"/>
</dbReference>
<feature type="repeat" description="ANK" evidence="7">
    <location>
        <begin position="91"/>
        <end position="123"/>
    </location>
</feature>
<dbReference type="PANTHER" id="PTHR24161:SF118">
    <property type="entry name" value="PALMITOYLTRANSFERASE"/>
    <property type="match status" value="1"/>
</dbReference>
<dbReference type="InterPro" id="IPR036770">
    <property type="entry name" value="Ankyrin_rpt-contain_sf"/>
</dbReference>
<feature type="domain" description="Palmitoyltransferase DHHC" evidence="9">
    <location>
        <begin position="406"/>
        <end position="546"/>
    </location>
</feature>
<feature type="transmembrane region" description="Helical" evidence="8">
    <location>
        <begin position="452"/>
        <end position="476"/>
    </location>
</feature>
<dbReference type="SMART" id="SM00248">
    <property type="entry name" value="ANK"/>
    <property type="match status" value="5"/>
</dbReference>
<accession>A0AAJ7SUI1</accession>
<evidence type="ECO:0000256" key="5">
    <source>
        <dbReference type="ARBA" id="ARBA00023043"/>
    </source>
</evidence>
<dbReference type="InterPro" id="IPR001594">
    <property type="entry name" value="Palmitoyltrfase_DHHC"/>
</dbReference>
<dbReference type="PROSITE" id="PS50088">
    <property type="entry name" value="ANK_REPEAT"/>
    <property type="match status" value="3"/>
</dbReference>
<dbReference type="KEGG" id="pmrn:116940309"/>
<evidence type="ECO:0000256" key="8">
    <source>
        <dbReference type="RuleBase" id="RU079119"/>
    </source>
</evidence>
<comment type="subcellular location">
    <subcellularLocation>
        <location evidence="1">Membrane</location>
        <topology evidence="1">Multi-pass membrane protein</topology>
    </subcellularLocation>
</comment>
<evidence type="ECO:0000256" key="1">
    <source>
        <dbReference type="ARBA" id="ARBA00004141"/>
    </source>
</evidence>
<protein>
    <recommendedName>
        <fullName evidence="8">Palmitoyltransferase</fullName>
        <ecNumber evidence="8">2.3.1.225</ecNumber>
    </recommendedName>
</protein>
<dbReference type="RefSeq" id="XP_032805841.1">
    <property type="nucleotide sequence ID" value="XM_032949950.1"/>
</dbReference>
<dbReference type="EC" id="2.3.1.225" evidence="8"/>
<gene>
    <name evidence="11" type="primary">LOC116940309</name>
</gene>
<dbReference type="InterPro" id="IPR002110">
    <property type="entry name" value="Ankyrin_rpt"/>
</dbReference>
<reference evidence="11" key="1">
    <citation type="submission" date="2025-08" db="UniProtKB">
        <authorList>
            <consortium name="RefSeq"/>
        </authorList>
    </citation>
    <scope>IDENTIFICATION</scope>
    <source>
        <tissue evidence="11">Sperm</tissue>
    </source>
</reference>
<feature type="repeat" description="ANK" evidence="7">
    <location>
        <begin position="192"/>
        <end position="216"/>
    </location>
</feature>
<evidence type="ECO:0000256" key="3">
    <source>
        <dbReference type="ARBA" id="ARBA00022737"/>
    </source>
</evidence>
<feature type="transmembrane region" description="Helical" evidence="8">
    <location>
        <begin position="266"/>
        <end position="286"/>
    </location>
</feature>
<dbReference type="PROSITE" id="PS50297">
    <property type="entry name" value="ANK_REP_REGION"/>
    <property type="match status" value="2"/>
</dbReference>
<evidence type="ECO:0000256" key="4">
    <source>
        <dbReference type="ARBA" id="ARBA00022989"/>
    </source>
</evidence>
<comment type="similarity">
    <text evidence="8">Belongs to the DHHC palmitoyltransferase family.</text>
</comment>
<comment type="domain">
    <text evidence="8">The DHHC domain is required for palmitoyltransferase activity.</text>
</comment>
<evidence type="ECO:0000313" key="10">
    <source>
        <dbReference type="Proteomes" id="UP001318040"/>
    </source>
</evidence>
<evidence type="ECO:0000256" key="6">
    <source>
        <dbReference type="ARBA" id="ARBA00023136"/>
    </source>
</evidence>
<feature type="transmembrane region" description="Helical" evidence="8">
    <location>
        <begin position="326"/>
        <end position="347"/>
    </location>
</feature>
<sequence length="597" mass="64432">MLYPVEQSNPAAAMRVAAQQQKVVVPPGMEEAIRGDDLQACLDLLLQDPGQVNARGWSGLGALHHACFRGSVNIAAALLQHEADPNLCNDAGETPFHFACRRGNVTIIHRLVQSGADVTLLDKYGRSGLHHATVGGSVLAIKYLEETGKFHFLSTDTYSQNPLHIAAGMGNLDVVCFLLAKKRIDCRTRDADGNTALHLATLKGHSALCWPLLQAGGMGLLTLRNRDGLTPVELARSCNTYMHNHLSEILENLERRSYNGKSLQPLGIYYGLMFLPGVGAAAGLALSSLVPAYSGYLIMALFIALTRTVLGQTHRIWHISRWQNPIYFGIFIAGIVHSLFCFYYKLLPILWPAPALLVSSVVITTLLVLAMCSVLLRDPGRLRPQCGPPGSGLSSVHELLAAGEPTERFCISCELVQPAWTKHCRLCDACMEGMDHHCLFLLVCVARRNHRAFVLLLVLVALCQFCFSGAVIMYLARVVPPTPGGGGGHLAVLRPDYGRWAAAATLAMTRDSWPALLLLVNVGCLLWVCCLLAMQLSYVAAGVTTVLGHPVGARRHHGGLLRGLANVLRFLVWGEHAAAAGANGGVGLKTALVAEQI</sequence>
<dbReference type="GO" id="GO:0016020">
    <property type="term" value="C:membrane"/>
    <property type="evidence" value="ECO:0007669"/>
    <property type="project" value="UniProtKB-SubCell"/>
</dbReference>
<dbReference type="Proteomes" id="UP001318040">
    <property type="component" value="Chromosome 8"/>
</dbReference>
<dbReference type="Gene3D" id="1.25.40.20">
    <property type="entry name" value="Ankyrin repeat-containing domain"/>
    <property type="match status" value="1"/>
</dbReference>
<evidence type="ECO:0000256" key="2">
    <source>
        <dbReference type="ARBA" id="ARBA00022692"/>
    </source>
</evidence>
<feature type="transmembrane region" description="Helical" evidence="8">
    <location>
        <begin position="515"/>
        <end position="534"/>
    </location>
</feature>
<keyword evidence="2 8" id="KW-0812">Transmembrane</keyword>
<dbReference type="Pfam" id="PF12796">
    <property type="entry name" value="Ank_2"/>
    <property type="match status" value="1"/>
</dbReference>
<keyword evidence="10" id="KW-1185">Reference proteome</keyword>
<keyword evidence="6 8" id="KW-0472">Membrane</keyword>